<dbReference type="GO" id="GO:0008168">
    <property type="term" value="F:methyltransferase activity"/>
    <property type="evidence" value="ECO:0007669"/>
    <property type="project" value="UniProtKB-KW"/>
</dbReference>
<dbReference type="InterPro" id="IPR029063">
    <property type="entry name" value="SAM-dependent_MTases_sf"/>
</dbReference>
<name>A0ABS4KZ79_STRAV</name>
<dbReference type="RefSeq" id="WP_189968785.1">
    <property type="nucleotide sequence ID" value="NZ_BMVL01000005.1"/>
</dbReference>
<organism evidence="1 2">
    <name type="scientific">Streptomyces avidinii</name>
    <dbReference type="NCBI Taxonomy" id="1895"/>
    <lineage>
        <taxon>Bacteria</taxon>
        <taxon>Bacillati</taxon>
        <taxon>Actinomycetota</taxon>
        <taxon>Actinomycetes</taxon>
        <taxon>Kitasatosporales</taxon>
        <taxon>Streptomycetaceae</taxon>
        <taxon>Streptomyces</taxon>
    </lineage>
</organism>
<sequence>MTAHEHQAWSSGTYAQAMHVPQHGLSLRDAEGWHFPLDLERWCARADEADRTVLRRCTGRVLDIGCGAGRLVEALTGRGRRQVLGIDVCPSAVITTVCRGGSAMSRSVFDPLPDEGRWGTALLIDGNIGIGGDPRRLLRRVRNLVHREGLLLVEVASTDVDERRRVRIHAGQRPVSAVFPWATVGAAALNRQAALEGWTEVERWSSAGGRHFVALRACR</sequence>
<reference evidence="1 2" key="1">
    <citation type="submission" date="2021-03" db="EMBL/GenBank/DDBJ databases">
        <title>Genomic Encyclopedia of Type Strains, Phase IV (KMG-IV): sequencing the most valuable type-strain genomes for metagenomic binning, comparative biology and taxonomic classification.</title>
        <authorList>
            <person name="Goeker M."/>
        </authorList>
    </citation>
    <scope>NUCLEOTIDE SEQUENCE [LARGE SCALE GENOMIC DNA]</scope>
    <source>
        <strain evidence="1 2">DSM 40526</strain>
    </source>
</reference>
<keyword evidence="2" id="KW-1185">Reference proteome</keyword>
<protein>
    <submittedName>
        <fullName evidence="1">SAM-dependent methyltransferase</fullName>
    </submittedName>
</protein>
<accession>A0ABS4KZ79</accession>
<dbReference type="Proteomes" id="UP001519310">
    <property type="component" value="Unassembled WGS sequence"/>
</dbReference>
<proteinExistence type="predicted"/>
<evidence type="ECO:0000313" key="1">
    <source>
        <dbReference type="EMBL" id="MBP2035338.1"/>
    </source>
</evidence>
<dbReference type="EMBL" id="JAGGLQ010000002">
    <property type="protein sequence ID" value="MBP2035338.1"/>
    <property type="molecule type" value="Genomic_DNA"/>
</dbReference>
<dbReference type="SUPFAM" id="SSF53335">
    <property type="entry name" value="S-adenosyl-L-methionine-dependent methyltransferases"/>
    <property type="match status" value="1"/>
</dbReference>
<keyword evidence="1" id="KW-0489">Methyltransferase</keyword>
<dbReference type="GO" id="GO:0032259">
    <property type="term" value="P:methylation"/>
    <property type="evidence" value="ECO:0007669"/>
    <property type="project" value="UniProtKB-KW"/>
</dbReference>
<evidence type="ECO:0000313" key="2">
    <source>
        <dbReference type="Proteomes" id="UP001519310"/>
    </source>
</evidence>
<dbReference type="Pfam" id="PF13489">
    <property type="entry name" value="Methyltransf_23"/>
    <property type="match status" value="1"/>
</dbReference>
<dbReference type="Gene3D" id="3.40.50.150">
    <property type="entry name" value="Vaccinia Virus protein VP39"/>
    <property type="match status" value="1"/>
</dbReference>
<dbReference type="CDD" id="cd02440">
    <property type="entry name" value="AdoMet_MTases"/>
    <property type="match status" value="1"/>
</dbReference>
<comment type="caution">
    <text evidence="1">The sequence shown here is derived from an EMBL/GenBank/DDBJ whole genome shotgun (WGS) entry which is preliminary data.</text>
</comment>
<gene>
    <name evidence="1" type="ORF">J2Z77_001125</name>
</gene>
<keyword evidence="1" id="KW-0808">Transferase</keyword>